<feature type="region of interest" description="Disordered" evidence="1">
    <location>
        <begin position="245"/>
        <end position="317"/>
    </location>
</feature>
<reference evidence="2" key="1">
    <citation type="journal article" date="2021" name="Genome Biol. Evol.">
        <title>The assembled and annotated genome of the fairy-ring fungus Marasmius oreades.</title>
        <authorList>
            <person name="Hiltunen M."/>
            <person name="Ament-Velasquez S.L."/>
            <person name="Johannesson H."/>
        </authorList>
    </citation>
    <scope>NUCLEOTIDE SEQUENCE</scope>
    <source>
        <strain evidence="2">03SP1</strain>
    </source>
</reference>
<dbReference type="Proteomes" id="UP001049176">
    <property type="component" value="Chromosome 4"/>
</dbReference>
<feature type="compositionally biased region" description="Polar residues" evidence="1">
    <location>
        <begin position="293"/>
        <end position="307"/>
    </location>
</feature>
<dbReference type="RefSeq" id="XP_043009835.1">
    <property type="nucleotide sequence ID" value="XM_043151755.1"/>
</dbReference>
<dbReference type="GeneID" id="66076123"/>
<gene>
    <name evidence="2" type="ORF">E1B28_007047</name>
</gene>
<accession>A0A9P7UTM6</accession>
<dbReference type="KEGG" id="more:E1B28_007047"/>
<dbReference type="EMBL" id="CM032184">
    <property type="protein sequence ID" value="KAG7093365.1"/>
    <property type="molecule type" value="Genomic_DNA"/>
</dbReference>
<feature type="compositionally biased region" description="Low complexity" evidence="1">
    <location>
        <begin position="1"/>
        <end position="12"/>
    </location>
</feature>
<feature type="region of interest" description="Disordered" evidence="1">
    <location>
        <begin position="1"/>
        <end position="32"/>
    </location>
</feature>
<name>A0A9P7UTM6_9AGAR</name>
<keyword evidence="3" id="KW-1185">Reference proteome</keyword>
<evidence type="ECO:0000313" key="2">
    <source>
        <dbReference type="EMBL" id="KAG7093365.1"/>
    </source>
</evidence>
<feature type="compositionally biased region" description="Polar residues" evidence="1">
    <location>
        <begin position="258"/>
        <end position="280"/>
    </location>
</feature>
<evidence type="ECO:0000256" key="1">
    <source>
        <dbReference type="SAM" id="MobiDB-lite"/>
    </source>
</evidence>
<proteinExistence type="predicted"/>
<comment type="caution">
    <text evidence="2">The sequence shown here is derived from an EMBL/GenBank/DDBJ whole genome shotgun (WGS) entry which is preliminary data.</text>
</comment>
<sequence>MPSAANNRNANNKNRKGAKRKHQRPSLSGVEISHPMPISFLKTLKEQNRIHASTVSNIVVDNQKYPSSVAQSEFDIEEELRRAEIKDRNLGGLRFRKKKVKLSRTEENWAADHSENGTVFDHRSNKFSKAQIPLVTSNSTNTTRARSERQIRFTDQLQANPAPKARDGAMDEARRFSHSMQANYDHEHNIAPASIPISSTAQAPTIAYYVRESLGSLSFTEALAGFHTLERQPDSNELVPLPRAFFQPKHSKKPKTPFSASTRMSKSSSLGSENYSSTSGPPERRLKGILKHSSPQPRQSNGFNQENYKSRWGQRLS</sequence>
<organism evidence="2 3">
    <name type="scientific">Marasmius oreades</name>
    <name type="common">fairy-ring Marasmius</name>
    <dbReference type="NCBI Taxonomy" id="181124"/>
    <lineage>
        <taxon>Eukaryota</taxon>
        <taxon>Fungi</taxon>
        <taxon>Dikarya</taxon>
        <taxon>Basidiomycota</taxon>
        <taxon>Agaricomycotina</taxon>
        <taxon>Agaricomycetes</taxon>
        <taxon>Agaricomycetidae</taxon>
        <taxon>Agaricales</taxon>
        <taxon>Marasmiineae</taxon>
        <taxon>Marasmiaceae</taxon>
        <taxon>Marasmius</taxon>
    </lineage>
</organism>
<dbReference type="AlphaFoldDB" id="A0A9P7UTM6"/>
<evidence type="ECO:0000313" key="3">
    <source>
        <dbReference type="Proteomes" id="UP001049176"/>
    </source>
</evidence>
<protein>
    <submittedName>
        <fullName evidence="2">Uncharacterized protein</fullName>
    </submittedName>
</protein>
<feature type="compositionally biased region" description="Basic residues" evidence="1">
    <location>
        <begin position="13"/>
        <end position="24"/>
    </location>
</feature>
<dbReference type="OrthoDB" id="3122570at2759"/>